<keyword evidence="4" id="KW-1185">Reference proteome</keyword>
<name>F0GW45_9FIRM</name>
<accession>F0GW45</accession>
<dbReference type="PANTHER" id="PTHR43592">
    <property type="entry name" value="CAAX AMINO TERMINAL PROTEASE"/>
    <property type="match status" value="1"/>
</dbReference>
<keyword evidence="1" id="KW-1133">Transmembrane helix</keyword>
<feature type="transmembrane region" description="Helical" evidence="1">
    <location>
        <begin position="86"/>
        <end position="108"/>
    </location>
</feature>
<dbReference type="RefSeq" id="WP_004835059.1">
    <property type="nucleotide sequence ID" value="NZ_AEXM01000026.1"/>
</dbReference>
<dbReference type="PATRIC" id="fig|879305.3.peg.1026"/>
<keyword evidence="3" id="KW-0378">Hydrolase</keyword>
<keyword evidence="1" id="KW-0472">Membrane</keyword>
<dbReference type="GO" id="GO:0006508">
    <property type="term" value="P:proteolysis"/>
    <property type="evidence" value="ECO:0007669"/>
    <property type="project" value="UniProtKB-KW"/>
</dbReference>
<reference evidence="3 4" key="1">
    <citation type="submission" date="2011-01" db="EMBL/GenBank/DDBJ databases">
        <authorList>
            <person name="Durkin A.S."/>
            <person name="Madupu R."/>
            <person name="Torralba M."/>
            <person name="Gillis M."/>
            <person name="Methe B."/>
            <person name="Sutton G."/>
            <person name="Nelson K.E."/>
        </authorList>
    </citation>
    <scope>NUCLEOTIDE SEQUENCE [LARGE SCALE GENOMIC DNA]</scope>
    <source>
        <strain evidence="3 4">ACS-065-V-Col13</strain>
    </source>
</reference>
<dbReference type="GO" id="GO:0080120">
    <property type="term" value="P:CAAX-box protein maturation"/>
    <property type="evidence" value="ECO:0007669"/>
    <property type="project" value="UniProtKB-ARBA"/>
</dbReference>
<dbReference type="EMBL" id="AEXM01000026">
    <property type="protein sequence ID" value="EGC82013.1"/>
    <property type="molecule type" value="Genomic_DNA"/>
</dbReference>
<comment type="caution">
    <text evidence="3">The sequence shown here is derived from an EMBL/GenBank/DDBJ whole genome shotgun (WGS) entry which is preliminary data.</text>
</comment>
<sequence length="259" mass="29957">MRKTLRVLGVVFTFLLVNIAFDLLIGSGLGLLLNSYNIENPTLFILILSQILKLILVLIFLKLRSKKFHHQYGLTYIKNKNLDSDFYKIIIIAFGVAGFGNILLSIFLKIFENNDYINTTLETLETMLNYNNTFEYIVLFTSVVIIAPILEELLFRGILFSETKKYLNVTAAIVINGLCFAIYHMNIIQGINTFFMGMVLSYVYYYRRNIKEAIAIHMINNFIAMMMDVNYYLTIIMGTIAFISIIFSIKYLREFKQGL</sequence>
<feature type="transmembrane region" description="Helical" evidence="1">
    <location>
        <begin position="136"/>
        <end position="154"/>
    </location>
</feature>
<evidence type="ECO:0000259" key="2">
    <source>
        <dbReference type="Pfam" id="PF02517"/>
    </source>
</evidence>
<feature type="domain" description="CAAX prenyl protease 2/Lysostaphin resistance protein A-like" evidence="2">
    <location>
        <begin position="136"/>
        <end position="223"/>
    </location>
</feature>
<proteinExistence type="predicted"/>
<dbReference type="InterPro" id="IPR003675">
    <property type="entry name" value="Rce1/LyrA-like_dom"/>
</dbReference>
<feature type="transmembrane region" description="Helical" evidence="1">
    <location>
        <begin position="7"/>
        <end position="31"/>
    </location>
</feature>
<feature type="transmembrane region" description="Helical" evidence="1">
    <location>
        <begin position="166"/>
        <end position="185"/>
    </location>
</feature>
<gene>
    <name evidence="3" type="ORF">HMPREF9290_0413</name>
</gene>
<dbReference type="Pfam" id="PF02517">
    <property type="entry name" value="Rce1-like"/>
    <property type="match status" value="1"/>
</dbReference>
<keyword evidence="1" id="KW-0812">Transmembrane</keyword>
<dbReference type="Proteomes" id="UP000005286">
    <property type="component" value="Unassembled WGS sequence"/>
</dbReference>
<keyword evidence="3" id="KW-0645">Protease</keyword>
<dbReference type="STRING" id="879305.HMPREF9290_0413"/>
<dbReference type="PANTHER" id="PTHR43592:SF15">
    <property type="entry name" value="CAAX AMINO TERMINAL PROTEASE FAMILY PROTEIN"/>
    <property type="match status" value="1"/>
</dbReference>
<protein>
    <submittedName>
        <fullName evidence="3">CAAX amino terminal protease family protein</fullName>
    </submittedName>
</protein>
<feature type="transmembrane region" description="Helical" evidence="1">
    <location>
        <begin position="229"/>
        <end position="249"/>
    </location>
</feature>
<organism evidence="3 4">
    <name type="scientific">Anaerococcus prevotii ACS-065-V-Col13</name>
    <dbReference type="NCBI Taxonomy" id="879305"/>
    <lineage>
        <taxon>Bacteria</taxon>
        <taxon>Bacillati</taxon>
        <taxon>Bacillota</taxon>
        <taxon>Tissierellia</taxon>
        <taxon>Tissierellales</taxon>
        <taxon>Peptoniphilaceae</taxon>
        <taxon>Anaerococcus</taxon>
    </lineage>
</organism>
<feature type="transmembrane region" description="Helical" evidence="1">
    <location>
        <begin position="43"/>
        <end position="61"/>
    </location>
</feature>
<evidence type="ECO:0000313" key="4">
    <source>
        <dbReference type="Proteomes" id="UP000005286"/>
    </source>
</evidence>
<feature type="transmembrane region" description="Helical" evidence="1">
    <location>
        <begin position="191"/>
        <end position="208"/>
    </location>
</feature>
<dbReference type="AlphaFoldDB" id="F0GW45"/>
<evidence type="ECO:0000313" key="3">
    <source>
        <dbReference type="EMBL" id="EGC82013.1"/>
    </source>
</evidence>
<dbReference type="eggNOG" id="COG1266">
    <property type="taxonomic scope" value="Bacteria"/>
</dbReference>
<dbReference type="GO" id="GO:0004175">
    <property type="term" value="F:endopeptidase activity"/>
    <property type="evidence" value="ECO:0007669"/>
    <property type="project" value="UniProtKB-ARBA"/>
</dbReference>
<evidence type="ECO:0000256" key="1">
    <source>
        <dbReference type="SAM" id="Phobius"/>
    </source>
</evidence>